<reference evidence="1" key="1">
    <citation type="journal article" date="2019" name="Sci. Rep.">
        <title>Draft genome of Tanacetum cinerariifolium, the natural source of mosquito coil.</title>
        <authorList>
            <person name="Yamashiro T."/>
            <person name="Shiraishi A."/>
            <person name="Satake H."/>
            <person name="Nakayama K."/>
        </authorList>
    </citation>
    <scope>NUCLEOTIDE SEQUENCE</scope>
</reference>
<protein>
    <submittedName>
        <fullName evidence="1">Uncharacterized protein</fullName>
    </submittedName>
</protein>
<dbReference type="EMBL" id="BKCJ010071415">
    <property type="protein sequence ID" value="GEW73365.1"/>
    <property type="molecule type" value="Genomic_DNA"/>
</dbReference>
<name>A0A699GYQ7_TANCI</name>
<organism evidence="1">
    <name type="scientific">Tanacetum cinerariifolium</name>
    <name type="common">Dalmatian daisy</name>
    <name type="synonym">Chrysanthemum cinerariifolium</name>
    <dbReference type="NCBI Taxonomy" id="118510"/>
    <lineage>
        <taxon>Eukaryota</taxon>
        <taxon>Viridiplantae</taxon>
        <taxon>Streptophyta</taxon>
        <taxon>Embryophyta</taxon>
        <taxon>Tracheophyta</taxon>
        <taxon>Spermatophyta</taxon>
        <taxon>Magnoliopsida</taxon>
        <taxon>eudicotyledons</taxon>
        <taxon>Gunneridae</taxon>
        <taxon>Pentapetalae</taxon>
        <taxon>asterids</taxon>
        <taxon>campanulids</taxon>
        <taxon>Asterales</taxon>
        <taxon>Asteraceae</taxon>
        <taxon>Asteroideae</taxon>
        <taxon>Anthemideae</taxon>
        <taxon>Anthemidinae</taxon>
        <taxon>Tanacetum</taxon>
    </lineage>
</organism>
<sequence length="404" mass="46355">MKLLFALLHPQAIQTHKIYTNGFIHYPIYTSTEDTQDRDLVLRRRKKKSLDYNNSFLGEYECSSLALDREQMRDEKEEIGSLETRSNNPCNCLIKVRGYIHILADKGKIIYSYHVKDKTISFSSIPCVAGTNNVSTWTMLKCTRLGVGRVHVHGKQNKKGHTEDEIVIRSCKGLSYLFNFRNGVLKMNECHKLSPLPYVGYECRFESDMVDDDEPHLLNLPPHVFEMLIMEFCVGIITLTDPMFGDKYFIKTPQELICDFQIKCSSVKLPPSWRIYPLDVTAGEKLYSLTLNDGGLDVFKKMDGEACSWMRDLAKAAASCCKSLPHCFHLICDQNLLRAIVGKFGESVEMANKIYFSSSPIMYYSLETCRFHTLNNEDIKDSFGDILGMKHHLSPHGWIEPRWS</sequence>
<comment type="caution">
    <text evidence="1">The sequence shown here is derived from an EMBL/GenBank/DDBJ whole genome shotgun (WGS) entry which is preliminary data.</text>
</comment>
<evidence type="ECO:0000313" key="1">
    <source>
        <dbReference type="EMBL" id="GEW73365.1"/>
    </source>
</evidence>
<accession>A0A699GYQ7</accession>
<proteinExistence type="predicted"/>
<gene>
    <name evidence="1" type="ORF">Tci_245341</name>
</gene>
<dbReference type="AlphaFoldDB" id="A0A699GYQ7"/>